<name>A0A151IK37_9HYME</name>
<evidence type="ECO:0000313" key="7">
    <source>
        <dbReference type="Proteomes" id="UP000078542"/>
    </source>
</evidence>
<sequence>SKMTGCSVPDCNNSTKKGYIIKVFPRNPEKRAKWASNIGRLKFNAMTISGFCRKMSAPIKIGNVILRL</sequence>
<dbReference type="GO" id="GO:0003677">
    <property type="term" value="F:DNA binding"/>
    <property type="evidence" value="ECO:0007669"/>
    <property type="project" value="UniProtKB-KW"/>
</dbReference>
<evidence type="ECO:0000256" key="1">
    <source>
        <dbReference type="ARBA" id="ARBA00022723"/>
    </source>
</evidence>
<keyword evidence="2" id="KW-0863">Zinc-finger</keyword>
<accession>A0A151IK37</accession>
<keyword evidence="3" id="KW-0862">Zinc</keyword>
<evidence type="ECO:0000256" key="4">
    <source>
        <dbReference type="ARBA" id="ARBA00023125"/>
    </source>
</evidence>
<reference evidence="6 7" key="1">
    <citation type="submission" date="2016-03" db="EMBL/GenBank/DDBJ databases">
        <title>Cyphomyrmex costatus WGS genome.</title>
        <authorList>
            <person name="Nygaard S."/>
            <person name="Hu H."/>
            <person name="Boomsma J."/>
            <person name="Zhang G."/>
        </authorList>
    </citation>
    <scope>NUCLEOTIDE SEQUENCE [LARGE SCALE GENOMIC DNA]</scope>
    <source>
        <strain evidence="6">MS0001</strain>
        <tissue evidence="6">Whole body</tissue>
    </source>
</reference>
<keyword evidence="4" id="KW-0238">DNA-binding</keyword>
<dbReference type="InterPro" id="IPR006612">
    <property type="entry name" value="THAP_Znf"/>
</dbReference>
<dbReference type="EMBL" id="KQ977258">
    <property type="protein sequence ID" value="KYN04636.1"/>
    <property type="molecule type" value="Genomic_DNA"/>
</dbReference>
<gene>
    <name evidence="6" type="ORF">ALC62_04508</name>
</gene>
<dbReference type="GO" id="GO:0008270">
    <property type="term" value="F:zinc ion binding"/>
    <property type="evidence" value="ECO:0007669"/>
    <property type="project" value="UniProtKB-KW"/>
</dbReference>
<evidence type="ECO:0000256" key="3">
    <source>
        <dbReference type="ARBA" id="ARBA00022833"/>
    </source>
</evidence>
<proteinExistence type="predicted"/>
<dbReference type="AlphaFoldDB" id="A0A151IK37"/>
<feature type="non-terminal residue" evidence="6">
    <location>
        <position position="1"/>
    </location>
</feature>
<keyword evidence="7" id="KW-1185">Reference proteome</keyword>
<dbReference type="SUPFAM" id="SSF57716">
    <property type="entry name" value="Glucocorticoid receptor-like (DNA-binding domain)"/>
    <property type="match status" value="1"/>
</dbReference>
<evidence type="ECO:0000259" key="5">
    <source>
        <dbReference type="Pfam" id="PF05485"/>
    </source>
</evidence>
<keyword evidence="1" id="KW-0479">Metal-binding</keyword>
<feature type="domain" description="THAP-type" evidence="5">
    <location>
        <begin position="6"/>
        <end position="44"/>
    </location>
</feature>
<dbReference type="Proteomes" id="UP000078542">
    <property type="component" value="Unassembled WGS sequence"/>
</dbReference>
<dbReference type="Pfam" id="PF05485">
    <property type="entry name" value="THAP"/>
    <property type="match status" value="1"/>
</dbReference>
<protein>
    <recommendedName>
        <fullName evidence="5">THAP-type domain-containing protein</fullName>
    </recommendedName>
</protein>
<evidence type="ECO:0000256" key="2">
    <source>
        <dbReference type="ARBA" id="ARBA00022771"/>
    </source>
</evidence>
<organism evidence="6 7">
    <name type="scientific">Cyphomyrmex costatus</name>
    <dbReference type="NCBI Taxonomy" id="456900"/>
    <lineage>
        <taxon>Eukaryota</taxon>
        <taxon>Metazoa</taxon>
        <taxon>Ecdysozoa</taxon>
        <taxon>Arthropoda</taxon>
        <taxon>Hexapoda</taxon>
        <taxon>Insecta</taxon>
        <taxon>Pterygota</taxon>
        <taxon>Neoptera</taxon>
        <taxon>Endopterygota</taxon>
        <taxon>Hymenoptera</taxon>
        <taxon>Apocrita</taxon>
        <taxon>Aculeata</taxon>
        <taxon>Formicoidea</taxon>
        <taxon>Formicidae</taxon>
        <taxon>Myrmicinae</taxon>
        <taxon>Cyphomyrmex</taxon>
    </lineage>
</organism>
<evidence type="ECO:0000313" key="6">
    <source>
        <dbReference type="EMBL" id="KYN04636.1"/>
    </source>
</evidence>